<name>A0A9P6ZGM8_9AGAM</name>
<sequence>GEEVAIKLKSVKAKHPQLEYESKVYKTLTSSVSIPFICWFSRASRRLSGSY</sequence>
<evidence type="ECO:0000313" key="1">
    <source>
        <dbReference type="EMBL" id="KAG1765267.1"/>
    </source>
</evidence>
<comment type="caution">
    <text evidence="1">The sequence shown here is derived from an EMBL/GenBank/DDBJ whole genome shotgun (WGS) entry which is preliminary data.</text>
</comment>
<keyword evidence="2" id="KW-1185">Reference proteome</keyword>
<dbReference type="AlphaFoldDB" id="A0A9P6ZGM8"/>
<organism evidence="1 2">
    <name type="scientific">Suillus placidus</name>
    <dbReference type="NCBI Taxonomy" id="48579"/>
    <lineage>
        <taxon>Eukaryota</taxon>
        <taxon>Fungi</taxon>
        <taxon>Dikarya</taxon>
        <taxon>Basidiomycota</taxon>
        <taxon>Agaricomycotina</taxon>
        <taxon>Agaricomycetes</taxon>
        <taxon>Agaricomycetidae</taxon>
        <taxon>Boletales</taxon>
        <taxon>Suillineae</taxon>
        <taxon>Suillaceae</taxon>
        <taxon>Suillus</taxon>
    </lineage>
</organism>
<feature type="non-terminal residue" evidence="1">
    <location>
        <position position="1"/>
    </location>
</feature>
<gene>
    <name evidence="1" type="ORF">EV702DRAFT_981645</name>
</gene>
<dbReference type="EMBL" id="JABBWD010000110">
    <property type="protein sequence ID" value="KAG1765267.1"/>
    <property type="molecule type" value="Genomic_DNA"/>
</dbReference>
<protein>
    <submittedName>
        <fullName evidence="1">Uncharacterized protein</fullName>
    </submittedName>
</protein>
<evidence type="ECO:0000313" key="2">
    <source>
        <dbReference type="Proteomes" id="UP000714275"/>
    </source>
</evidence>
<dbReference type="OrthoDB" id="3263785at2759"/>
<dbReference type="Proteomes" id="UP000714275">
    <property type="component" value="Unassembled WGS sequence"/>
</dbReference>
<accession>A0A9P6ZGM8</accession>
<proteinExistence type="predicted"/>
<reference evidence="1" key="1">
    <citation type="journal article" date="2020" name="New Phytol.">
        <title>Comparative genomics reveals dynamic genome evolution in host specialist ectomycorrhizal fungi.</title>
        <authorList>
            <person name="Lofgren L.A."/>
            <person name="Nguyen N.H."/>
            <person name="Vilgalys R."/>
            <person name="Ruytinx J."/>
            <person name="Liao H.L."/>
            <person name="Branco S."/>
            <person name="Kuo A."/>
            <person name="LaButti K."/>
            <person name="Lipzen A."/>
            <person name="Andreopoulos W."/>
            <person name="Pangilinan J."/>
            <person name="Riley R."/>
            <person name="Hundley H."/>
            <person name="Na H."/>
            <person name="Barry K."/>
            <person name="Grigoriev I.V."/>
            <person name="Stajich J.E."/>
            <person name="Kennedy P.G."/>
        </authorList>
    </citation>
    <scope>NUCLEOTIDE SEQUENCE</scope>
    <source>
        <strain evidence="1">DOB743</strain>
    </source>
</reference>
<dbReference type="Gene3D" id="3.30.200.20">
    <property type="entry name" value="Phosphorylase Kinase, domain 1"/>
    <property type="match status" value="1"/>
</dbReference>